<name>A0A0C9XCK4_9AGAR</name>
<organism evidence="1 2">
    <name type="scientific">Laccaria amethystina LaAM-08-1</name>
    <dbReference type="NCBI Taxonomy" id="1095629"/>
    <lineage>
        <taxon>Eukaryota</taxon>
        <taxon>Fungi</taxon>
        <taxon>Dikarya</taxon>
        <taxon>Basidiomycota</taxon>
        <taxon>Agaricomycotina</taxon>
        <taxon>Agaricomycetes</taxon>
        <taxon>Agaricomycetidae</taxon>
        <taxon>Agaricales</taxon>
        <taxon>Agaricineae</taxon>
        <taxon>Hydnangiaceae</taxon>
        <taxon>Laccaria</taxon>
    </lineage>
</organism>
<dbReference type="HOGENOM" id="CLU_1875759_0_0_1"/>
<dbReference type="AlphaFoldDB" id="A0A0C9XCK4"/>
<accession>A0A0C9XCK4</accession>
<gene>
    <name evidence="1" type="ORF">K443DRAFT_329155</name>
</gene>
<proteinExistence type="predicted"/>
<sequence>MGRIAIAIAEFTLELHDQEGQAYSVHHKYVDAIGSEIIARFFVDIESQDFRQCLMYLGIALWFQHGDDGEGMHKFLSVLEVSVALLDRRVINKSGGSCLTSSPTMPLPAFGPLEAPSGPLGTSSTASLIYSSVSPA</sequence>
<dbReference type="Proteomes" id="UP000054477">
    <property type="component" value="Unassembled WGS sequence"/>
</dbReference>
<reference evidence="2" key="2">
    <citation type="submission" date="2015-01" db="EMBL/GenBank/DDBJ databases">
        <title>Evolutionary Origins and Diversification of the Mycorrhizal Mutualists.</title>
        <authorList>
            <consortium name="DOE Joint Genome Institute"/>
            <consortium name="Mycorrhizal Genomics Consortium"/>
            <person name="Kohler A."/>
            <person name="Kuo A."/>
            <person name="Nagy L.G."/>
            <person name="Floudas D."/>
            <person name="Copeland A."/>
            <person name="Barry K.W."/>
            <person name="Cichocki N."/>
            <person name="Veneault-Fourrey C."/>
            <person name="LaButti K."/>
            <person name="Lindquist E.A."/>
            <person name="Lipzen A."/>
            <person name="Lundell T."/>
            <person name="Morin E."/>
            <person name="Murat C."/>
            <person name="Riley R."/>
            <person name="Ohm R."/>
            <person name="Sun H."/>
            <person name="Tunlid A."/>
            <person name="Henrissat B."/>
            <person name="Grigoriev I.V."/>
            <person name="Hibbett D.S."/>
            <person name="Martin F."/>
        </authorList>
    </citation>
    <scope>NUCLEOTIDE SEQUENCE [LARGE SCALE GENOMIC DNA]</scope>
    <source>
        <strain evidence="2">LaAM-08-1</strain>
    </source>
</reference>
<evidence type="ECO:0000313" key="2">
    <source>
        <dbReference type="Proteomes" id="UP000054477"/>
    </source>
</evidence>
<dbReference type="EMBL" id="KN838755">
    <property type="protein sequence ID" value="KIJ95461.1"/>
    <property type="molecule type" value="Genomic_DNA"/>
</dbReference>
<reference evidence="1 2" key="1">
    <citation type="submission" date="2014-04" db="EMBL/GenBank/DDBJ databases">
        <authorList>
            <consortium name="DOE Joint Genome Institute"/>
            <person name="Kuo A."/>
            <person name="Kohler A."/>
            <person name="Nagy L.G."/>
            <person name="Floudas D."/>
            <person name="Copeland A."/>
            <person name="Barry K.W."/>
            <person name="Cichocki N."/>
            <person name="Veneault-Fourrey C."/>
            <person name="LaButti K."/>
            <person name="Lindquist E.A."/>
            <person name="Lipzen A."/>
            <person name="Lundell T."/>
            <person name="Morin E."/>
            <person name="Murat C."/>
            <person name="Sun H."/>
            <person name="Tunlid A."/>
            <person name="Henrissat B."/>
            <person name="Grigoriev I.V."/>
            <person name="Hibbett D.S."/>
            <person name="Martin F."/>
            <person name="Nordberg H.P."/>
            <person name="Cantor M.N."/>
            <person name="Hua S.X."/>
        </authorList>
    </citation>
    <scope>NUCLEOTIDE SEQUENCE [LARGE SCALE GENOMIC DNA]</scope>
    <source>
        <strain evidence="1 2">LaAM-08-1</strain>
    </source>
</reference>
<protein>
    <submittedName>
        <fullName evidence="1">Uncharacterized protein</fullName>
    </submittedName>
</protein>
<evidence type="ECO:0000313" key="1">
    <source>
        <dbReference type="EMBL" id="KIJ95461.1"/>
    </source>
</evidence>
<keyword evidence="2" id="KW-1185">Reference proteome</keyword>